<evidence type="ECO:0000256" key="8">
    <source>
        <dbReference type="ARBA" id="ARBA00023016"/>
    </source>
</evidence>
<keyword evidence="2" id="KW-0547">Nucleotide-binding</keyword>
<evidence type="ECO:0000256" key="3">
    <source>
        <dbReference type="ARBA" id="ARBA00022763"/>
    </source>
</evidence>
<keyword evidence="10" id="KW-0234">DNA repair</keyword>
<dbReference type="SMART" id="SM00382">
    <property type="entry name" value="AAA"/>
    <property type="match status" value="1"/>
</dbReference>
<dbReference type="InterPro" id="IPR014721">
    <property type="entry name" value="Ribsml_uS5_D2-typ_fold_subgr"/>
</dbReference>
<keyword evidence="5" id="KW-0378">Hydrolase</keyword>
<dbReference type="InterPro" id="IPR020568">
    <property type="entry name" value="Ribosomal_Su5_D2-typ_SF"/>
</dbReference>
<evidence type="ECO:0000256" key="6">
    <source>
        <dbReference type="ARBA" id="ARBA00022833"/>
    </source>
</evidence>
<dbReference type="GO" id="GO:0005829">
    <property type="term" value="C:cytosol"/>
    <property type="evidence" value="ECO:0007669"/>
    <property type="project" value="TreeGrafter"/>
</dbReference>
<dbReference type="GO" id="GO:0008270">
    <property type="term" value="F:zinc ion binding"/>
    <property type="evidence" value="ECO:0007669"/>
    <property type="project" value="UniProtKB-KW"/>
</dbReference>
<dbReference type="PROSITE" id="PS50162">
    <property type="entry name" value="RECA_2"/>
    <property type="match status" value="1"/>
</dbReference>
<dbReference type="FunFam" id="3.40.50.300:FF:000050">
    <property type="entry name" value="DNA repair protein RadA"/>
    <property type="match status" value="1"/>
</dbReference>
<evidence type="ECO:0000256" key="1">
    <source>
        <dbReference type="ARBA" id="ARBA00022723"/>
    </source>
</evidence>
<keyword evidence="4" id="KW-0863">Zinc-finger</keyword>
<protein>
    <submittedName>
        <fullName evidence="12">DNA repair protein RadA</fullName>
    </submittedName>
</protein>
<keyword evidence="9" id="KW-0238">DNA-binding</keyword>
<keyword evidence="8" id="KW-0346">Stress response</keyword>
<evidence type="ECO:0000256" key="2">
    <source>
        <dbReference type="ARBA" id="ARBA00022741"/>
    </source>
</evidence>
<dbReference type="NCBIfam" id="TIGR00416">
    <property type="entry name" value="sms"/>
    <property type="match status" value="1"/>
</dbReference>
<dbReference type="Pfam" id="PF13481">
    <property type="entry name" value="AAA_25"/>
    <property type="match status" value="1"/>
</dbReference>
<evidence type="ECO:0000313" key="12">
    <source>
        <dbReference type="EMBL" id="VAX28405.1"/>
    </source>
</evidence>
<dbReference type="InterPro" id="IPR027417">
    <property type="entry name" value="P-loop_NTPase"/>
</dbReference>
<dbReference type="Pfam" id="PF13541">
    <property type="entry name" value="ChlI"/>
    <property type="match status" value="1"/>
</dbReference>
<dbReference type="HAMAP" id="MF_01498">
    <property type="entry name" value="RadA_bact"/>
    <property type="match status" value="1"/>
</dbReference>
<dbReference type="GO" id="GO:0016787">
    <property type="term" value="F:hydrolase activity"/>
    <property type="evidence" value="ECO:0007669"/>
    <property type="project" value="UniProtKB-KW"/>
</dbReference>
<dbReference type="AlphaFoldDB" id="A0A3B1D9G0"/>
<dbReference type="SUPFAM" id="SSF52540">
    <property type="entry name" value="P-loop containing nucleoside triphosphate hydrolases"/>
    <property type="match status" value="1"/>
</dbReference>
<dbReference type="GO" id="GO:0140664">
    <property type="term" value="F:ATP-dependent DNA damage sensor activity"/>
    <property type="evidence" value="ECO:0007669"/>
    <property type="project" value="InterPro"/>
</dbReference>
<organism evidence="12">
    <name type="scientific">hydrothermal vent metagenome</name>
    <dbReference type="NCBI Taxonomy" id="652676"/>
    <lineage>
        <taxon>unclassified sequences</taxon>
        <taxon>metagenomes</taxon>
        <taxon>ecological metagenomes</taxon>
    </lineage>
</organism>
<gene>
    <name evidence="12" type="ORF">MNBD_NITROSPIRAE01-580</name>
</gene>
<evidence type="ECO:0000256" key="5">
    <source>
        <dbReference type="ARBA" id="ARBA00022801"/>
    </source>
</evidence>
<keyword evidence="6" id="KW-0862">Zinc</keyword>
<reference evidence="12" key="1">
    <citation type="submission" date="2018-06" db="EMBL/GenBank/DDBJ databases">
        <authorList>
            <person name="Zhirakovskaya E."/>
        </authorList>
    </citation>
    <scope>NUCLEOTIDE SEQUENCE</scope>
</reference>
<dbReference type="EMBL" id="UOGF01000038">
    <property type="protein sequence ID" value="VAX28405.1"/>
    <property type="molecule type" value="Genomic_DNA"/>
</dbReference>
<dbReference type="SUPFAM" id="SSF54211">
    <property type="entry name" value="Ribosomal protein S5 domain 2-like"/>
    <property type="match status" value="1"/>
</dbReference>
<dbReference type="PANTHER" id="PTHR32472">
    <property type="entry name" value="DNA REPAIR PROTEIN RADA"/>
    <property type="match status" value="1"/>
</dbReference>
<evidence type="ECO:0000256" key="4">
    <source>
        <dbReference type="ARBA" id="ARBA00022771"/>
    </source>
</evidence>
<proteinExistence type="inferred from homology"/>
<dbReference type="GO" id="GO:0000725">
    <property type="term" value="P:recombinational repair"/>
    <property type="evidence" value="ECO:0007669"/>
    <property type="project" value="TreeGrafter"/>
</dbReference>
<dbReference type="InterPro" id="IPR003593">
    <property type="entry name" value="AAA+_ATPase"/>
</dbReference>
<keyword evidence="1" id="KW-0479">Metal-binding</keyword>
<evidence type="ECO:0000256" key="9">
    <source>
        <dbReference type="ARBA" id="ARBA00023125"/>
    </source>
</evidence>
<evidence type="ECO:0000256" key="10">
    <source>
        <dbReference type="ARBA" id="ARBA00023204"/>
    </source>
</evidence>
<keyword evidence="3" id="KW-0227">DNA damage</keyword>
<dbReference type="Pfam" id="PF18073">
    <property type="entry name" value="Zn_ribbon_LapB"/>
    <property type="match status" value="1"/>
</dbReference>
<dbReference type="InterPro" id="IPR041166">
    <property type="entry name" value="Rubredoxin_2"/>
</dbReference>
<name>A0A3B1D9G0_9ZZZZ</name>
<accession>A0A3B1D9G0</accession>
<evidence type="ECO:0000256" key="7">
    <source>
        <dbReference type="ARBA" id="ARBA00022840"/>
    </source>
</evidence>
<evidence type="ECO:0000259" key="11">
    <source>
        <dbReference type="PROSITE" id="PS50162"/>
    </source>
</evidence>
<dbReference type="CDD" id="cd01121">
    <property type="entry name" value="RadA_SMS_N"/>
    <property type="match status" value="1"/>
</dbReference>
<dbReference type="InterPro" id="IPR004504">
    <property type="entry name" value="DNA_repair_RadA"/>
</dbReference>
<keyword evidence="7" id="KW-0067">ATP-binding</keyword>
<sequence length="462" mass="49880">MAKSKTVFFCQDCGYQSPKWMGKCPGCSAWNTLVEEILSPTNPDANANRWIAGGLEAATTLPTPLSEINVSSEPRTKTGSSEFDRVLGGGVVQGSVILIGGDPGIGKSTLILQSLHHIGLERGKVLYVSGEESPTQIKLRADRLKIASDDLYILAETAFEEIVIHADKLKPLAIVIDSIQTVYTRRMSSAPGSVGQIREVAAQLMFYAKRAGVAIFIIGHVTKEGAIAGPRVLEHIVDTVLYFEGAKDHAYRLLRSVKNRFGPVHELGIFEMKPEGLVEVENPSGLFLSERPKDASGSVVIATQEGTRPMLVELQALVSQSYLGSARRMALGVDANRVSLLLAILEKRAGLQLGDQDVFVNVVSGIQINEPAIDLGIIVALASSFRDRPIDPETIVFGEIGLAGEIRGIQGAEQRIREAQKLGFKRCILPQRNATTLRKGNTKKLKIELIGVSDIGGALQVL</sequence>
<dbReference type="Gene3D" id="3.40.50.300">
    <property type="entry name" value="P-loop containing nucleotide triphosphate hydrolases"/>
    <property type="match status" value="1"/>
</dbReference>
<feature type="domain" description="RecA family profile 1" evidence="11">
    <location>
        <begin position="72"/>
        <end position="221"/>
    </location>
</feature>
<dbReference type="GO" id="GO:0003684">
    <property type="term" value="F:damaged DNA binding"/>
    <property type="evidence" value="ECO:0007669"/>
    <property type="project" value="InterPro"/>
</dbReference>
<dbReference type="PRINTS" id="PR01874">
    <property type="entry name" value="DNAREPAIRADA"/>
</dbReference>
<dbReference type="Gene3D" id="3.30.230.10">
    <property type="match status" value="1"/>
</dbReference>
<dbReference type="GO" id="GO:0005524">
    <property type="term" value="F:ATP binding"/>
    <property type="evidence" value="ECO:0007669"/>
    <property type="project" value="UniProtKB-KW"/>
</dbReference>
<dbReference type="InterPro" id="IPR020588">
    <property type="entry name" value="RecA_ATP-bd"/>
</dbReference>
<dbReference type="PANTHER" id="PTHR32472:SF10">
    <property type="entry name" value="DNA REPAIR PROTEIN RADA-LIKE PROTEIN"/>
    <property type="match status" value="1"/>
</dbReference>